<evidence type="ECO:0000256" key="4">
    <source>
        <dbReference type="ARBA" id="ARBA00015422"/>
    </source>
</evidence>
<feature type="compositionally biased region" description="Acidic residues" evidence="10">
    <location>
        <begin position="118"/>
        <end position="132"/>
    </location>
</feature>
<evidence type="ECO:0000256" key="10">
    <source>
        <dbReference type="SAM" id="MobiDB-lite"/>
    </source>
</evidence>
<evidence type="ECO:0000256" key="9">
    <source>
        <dbReference type="RuleBase" id="RU365070"/>
    </source>
</evidence>
<comment type="subcellular location">
    <subcellularLocation>
        <location evidence="2 9">Nucleus</location>
        <location evidence="2 9">Nucleolus</location>
    </subcellularLocation>
</comment>
<dbReference type="Gene3D" id="3.40.50.300">
    <property type="entry name" value="P-loop containing nucleotide triphosphate hydrolases"/>
    <property type="match status" value="1"/>
</dbReference>
<dbReference type="GO" id="GO:0032040">
    <property type="term" value="C:small-subunit processome"/>
    <property type="evidence" value="ECO:0007669"/>
    <property type="project" value="TreeGrafter"/>
</dbReference>
<sequence>MAKFSNDYKSKNKNGGGRKRGRNELRTIKRSTRRSQDDEELDLATNVDHDIPNSESESEDEETKFNEQEIDEEEKKGKVYDALLTILKAEHPELKKKRNKKQKLEDVSVNNTRNENENQQEDKDEEEDDEVDQIDKALNPKSVDEDADEDNEQDDEEDHIDSDDEKDEFEMHFNQYSEQLIDNLDKAYKEHETKTKSVKVPLLNQGEDAIFSRTFPQSTNIDNITIENPSKKMSLDSYFIKKRLQIQNDLLENSENKLTSIQKQLVDPMFQYKDILYEYNSYEKDEDEYRDLYVLHVLNHIYKTRDKILKDNQRIQNDNDEEYLDQGFTRPKVLIVVPTRDICYQVVDKVIEKSGIEQVDKKGKFRDQFFEDSLPPASKPKTFHQIFKGNTNDFFVLGMKFTRKAIKLYSNFYQSDIVVCSPLGLQMIVENTDKKKRQDDFLSSIEIAIVDQFNVIEYQNISHLYTIFEHLNTIPKEQHDSDFSRIRMWYINDQAKFFRQTMLFTKYISPNSNSIINHICKNWSGKWKNHKRIEPMDSSVGQLGIRVKQIFQRFNVMGGQITEEPDYRFRHFCSVIVPSITKSTGYEDGLLIYIPDYTDYLRVSNHLKEKTSFLFGEINEYSSQKKLNANRSLFQQGRVKVMLYTERLHHFRRYEIKGVKSVLFYQPPTNPEFYTEVVRFIGRSAFLGETDINISTVRCLYSKMDGLALERIVGTKRAAVLTRGQNETYEFK</sequence>
<dbReference type="InterPro" id="IPR027417">
    <property type="entry name" value="P-loop_NTPase"/>
</dbReference>
<evidence type="ECO:0000256" key="2">
    <source>
        <dbReference type="ARBA" id="ARBA00004604"/>
    </source>
</evidence>
<dbReference type="InterPro" id="IPR053940">
    <property type="entry name" value="UTP25_NTPase-like"/>
</dbReference>
<dbReference type="GO" id="GO:0034511">
    <property type="term" value="F:U3 snoRNA binding"/>
    <property type="evidence" value="ECO:0007669"/>
    <property type="project" value="InterPro"/>
</dbReference>
<evidence type="ECO:0000256" key="3">
    <source>
        <dbReference type="ARBA" id="ARBA00009223"/>
    </source>
</evidence>
<feature type="domain" description="UTP25 C-terminal" evidence="11">
    <location>
        <begin position="540"/>
        <end position="731"/>
    </location>
</feature>
<keyword evidence="14" id="KW-1185">Reference proteome</keyword>
<comment type="subunit">
    <text evidence="9">Component of the ribosomal small subunit (SSU) processome composed of at least 40 protein subunits and snoRNA U3.</text>
</comment>
<dbReference type="GO" id="GO:0019843">
    <property type="term" value="F:rRNA binding"/>
    <property type="evidence" value="ECO:0007669"/>
    <property type="project" value="TreeGrafter"/>
</dbReference>
<dbReference type="GO" id="GO:0000462">
    <property type="term" value="P:maturation of SSU-rRNA from tricistronic rRNA transcript (SSU-rRNA, 5.8S rRNA, LSU-rRNA)"/>
    <property type="evidence" value="ECO:0007669"/>
    <property type="project" value="TreeGrafter"/>
</dbReference>
<dbReference type="AlphaFoldDB" id="A0A9P6WEZ9"/>
<feature type="compositionally biased region" description="Basic and acidic residues" evidence="10">
    <location>
        <begin position="63"/>
        <end position="79"/>
    </location>
</feature>
<evidence type="ECO:0000313" key="14">
    <source>
        <dbReference type="Proteomes" id="UP000750334"/>
    </source>
</evidence>
<feature type="compositionally biased region" description="Basic and acidic residues" evidence="10">
    <location>
        <begin position="1"/>
        <end position="10"/>
    </location>
</feature>
<keyword evidence="7 9" id="KW-0539">Nucleus</keyword>
<organism evidence="13 14">
    <name type="scientific">Maudiozyma exigua</name>
    <name type="common">Yeast</name>
    <name type="synonym">Kazachstania exigua</name>
    <dbReference type="NCBI Taxonomy" id="34358"/>
    <lineage>
        <taxon>Eukaryota</taxon>
        <taxon>Fungi</taxon>
        <taxon>Dikarya</taxon>
        <taxon>Ascomycota</taxon>
        <taxon>Saccharomycotina</taxon>
        <taxon>Saccharomycetes</taxon>
        <taxon>Saccharomycetales</taxon>
        <taxon>Saccharomycetaceae</taxon>
        <taxon>Maudiozyma</taxon>
    </lineage>
</organism>
<accession>A0A9P6WEZ9</accession>
<evidence type="ECO:0000256" key="7">
    <source>
        <dbReference type="ARBA" id="ARBA00023242"/>
    </source>
</evidence>
<feature type="domain" description="UTP25 NTP hydrolase-like" evidence="12">
    <location>
        <begin position="272"/>
        <end position="526"/>
    </location>
</feature>
<evidence type="ECO:0000259" key="11">
    <source>
        <dbReference type="Pfam" id="PF06862"/>
    </source>
</evidence>
<feature type="compositionally biased region" description="Acidic residues" evidence="10">
    <location>
        <begin position="145"/>
        <end position="163"/>
    </location>
</feature>
<comment type="function">
    <text evidence="1 9">DEAD-box RNA helicase-like protein required for pre-18S rRNA processing, specifically at sites A0, A1, and A2.</text>
</comment>
<dbReference type="InterPro" id="IPR010678">
    <property type="entry name" value="UTP25"/>
</dbReference>
<keyword evidence="6 9" id="KW-0698">rRNA processing</keyword>
<evidence type="ECO:0000256" key="8">
    <source>
        <dbReference type="ARBA" id="ARBA00023274"/>
    </source>
</evidence>
<comment type="caution">
    <text evidence="13">The sequence shown here is derived from an EMBL/GenBank/DDBJ whole genome shotgun (WGS) entry which is preliminary data.</text>
</comment>
<evidence type="ECO:0000256" key="1">
    <source>
        <dbReference type="ARBA" id="ARBA00002883"/>
    </source>
</evidence>
<feature type="region of interest" description="Disordered" evidence="10">
    <location>
        <begin position="1"/>
        <end position="163"/>
    </location>
</feature>
<dbReference type="Pfam" id="PF06862">
    <property type="entry name" value="Utp25_C"/>
    <property type="match status" value="1"/>
</dbReference>
<dbReference type="PANTHER" id="PTHR12933:SF0">
    <property type="entry name" value="U3 SMALL NUCLEOLAR RNA-ASSOCIATED PROTEIN 25 HOMOLOG"/>
    <property type="match status" value="1"/>
</dbReference>
<dbReference type="InterPro" id="IPR053939">
    <property type="entry name" value="UTP25_C"/>
</dbReference>
<keyword evidence="8 9" id="KW-0687">Ribonucleoprotein</keyword>
<gene>
    <name evidence="13" type="primary">UTP25</name>
    <name evidence="13" type="ORF">C6P45_002118</name>
</gene>
<evidence type="ECO:0000256" key="5">
    <source>
        <dbReference type="ARBA" id="ARBA00022517"/>
    </source>
</evidence>
<comment type="similarity">
    <text evidence="3 9">Belongs to the UTP25 family.</text>
</comment>
<evidence type="ECO:0000259" key="12">
    <source>
        <dbReference type="Pfam" id="PF22916"/>
    </source>
</evidence>
<dbReference type="OrthoDB" id="10264378at2759"/>
<name>A0A9P6WEZ9_MAUEX</name>
<evidence type="ECO:0000256" key="6">
    <source>
        <dbReference type="ARBA" id="ARBA00022552"/>
    </source>
</evidence>
<protein>
    <recommendedName>
        <fullName evidence="4 9">U3 small nucleolar RNA-associated protein 25</fullName>
        <shortName evidence="9">U3 snoRNA-associated protein 25</shortName>
    </recommendedName>
</protein>
<dbReference type="Pfam" id="PF22916">
    <property type="entry name" value="UTP25_NTPase-like"/>
    <property type="match status" value="1"/>
</dbReference>
<proteinExistence type="inferred from homology"/>
<reference evidence="13 14" key="1">
    <citation type="submission" date="2020-11" db="EMBL/GenBank/DDBJ databases">
        <title>Kefir isolates.</title>
        <authorList>
            <person name="Marcisauskas S."/>
            <person name="Kim Y."/>
            <person name="Blasche S."/>
        </authorList>
    </citation>
    <scope>NUCLEOTIDE SEQUENCE [LARGE SCALE GENOMIC DNA]</scope>
    <source>
        <strain evidence="13 14">OG2</strain>
    </source>
</reference>
<dbReference type="PANTHER" id="PTHR12933">
    <property type="entry name" value="ORF PROTEIN-RELATED"/>
    <property type="match status" value="1"/>
</dbReference>
<dbReference type="Proteomes" id="UP000750334">
    <property type="component" value="Unassembled WGS sequence"/>
</dbReference>
<dbReference type="EMBL" id="PUHR01000021">
    <property type="protein sequence ID" value="KAG0670552.1"/>
    <property type="molecule type" value="Genomic_DNA"/>
</dbReference>
<keyword evidence="5 9" id="KW-0690">Ribosome biogenesis</keyword>
<evidence type="ECO:0000313" key="13">
    <source>
        <dbReference type="EMBL" id="KAG0670552.1"/>
    </source>
</evidence>